<accession>A0ABM1A6K3</accession>
<dbReference type="GeneID" id="106012678"/>
<keyword evidence="1" id="KW-0812">Transmembrane</keyword>
<name>A0ABM1A6K3_APLCA</name>
<dbReference type="RefSeq" id="XP_012941801.1">
    <property type="nucleotide sequence ID" value="XM_013086347.2"/>
</dbReference>
<keyword evidence="1" id="KW-1133">Transmembrane helix</keyword>
<keyword evidence="1" id="KW-0472">Membrane</keyword>
<protein>
    <submittedName>
        <fullName evidence="3">Uncharacterized protein LOC106012678</fullName>
    </submittedName>
</protein>
<gene>
    <name evidence="3" type="primary">LOC106012678</name>
</gene>
<feature type="transmembrane region" description="Helical" evidence="1">
    <location>
        <begin position="188"/>
        <end position="213"/>
    </location>
</feature>
<evidence type="ECO:0000313" key="2">
    <source>
        <dbReference type="Proteomes" id="UP000694888"/>
    </source>
</evidence>
<evidence type="ECO:0000256" key="1">
    <source>
        <dbReference type="SAM" id="Phobius"/>
    </source>
</evidence>
<sequence length="215" mass="22937">MACLDTTDQKPECVATKSLIASKRLTYDAVITAACTSVPSGDTCVSDVENCEQTFLQGVSLAGTDVVAACGAGQTFEDCLKQRDADTNCASHRSVIDNMRKLYTQEISQKGCSSPTVVACVQGMENCSSVYNVKEAKMTSSKECSDATAFVGCLYKLTCTAAYRNQMNQLFNIIRAMIKATKSDCNPFGGVSAVTSSVACLVCGVFLSVFSVFRF</sequence>
<dbReference type="Proteomes" id="UP000694888">
    <property type="component" value="Unplaced"/>
</dbReference>
<evidence type="ECO:0000313" key="3">
    <source>
        <dbReference type="RefSeq" id="XP_012941801.1"/>
    </source>
</evidence>
<organism evidence="2 3">
    <name type="scientific">Aplysia californica</name>
    <name type="common">California sea hare</name>
    <dbReference type="NCBI Taxonomy" id="6500"/>
    <lineage>
        <taxon>Eukaryota</taxon>
        <taxon>Metazoa</taxon>
        <taxon>Spiralia</taxon>
        <taxon>Lophotrochozoa</taxon>
        <taxon>Mollusca</taxon>
        <taxon>Gastropoda</taxon>
        <taxon>Heterobranchia</taxon>
        <taxon>Euthyneura</taxon>
        <taxon>Tectipleura</taxon>
        <taxon>Aplysiida</taxon>
        <taxon>Aplysioidea</taxon>
        <taxon>Aplysiidae</taxon>
        <taxon>Aplysia</taxon>
    </lineage>
</organism>
<keyword evidence="2" id="KW-1185">Reference proteome</keyword>
<proteinExistence type="predicted"/>
<reference evidence="3" key="1">
    <citation type="submission" date="2025-08" db="UniProtKB">
        <authorList>
            <consortium name="RefSeq"/>
        </authorList>
    </citation>
    <scope>IDENTIFICATION</scope>
</reference>